<dbReference type="AlphaFoldDB" id="A0A834W6C2"/>
<feature type="compositionally biased region" description="Polar residues" evidence="1">
    <location>
        <begin position="20"/>
        <end position="31"/>
    </location>
</feature>
<keyword evidence="3" id="KW-1185">Reference proteome</keyword>
<evidence type="ECO:0000313" key="3">
    <source>
        <dbReference type="Proteomes" id="UP000634136"/>
    </source>
</evidence>
<feature type="region of interest" description="Disordered" evidence="1">
    <location>
        <begin position="1"/>
        <end position="44"/>
    </location>
</feature>
<evidence type="ECO:0000256" key="1">
    <source>
        <dbReference type="SAM" id="MobiDB-lite"/>
    </source>
</evidence>
<proteinExistence type="predicted"/>
<accession>A0A834W6C2</accession>
<evidence type="ECO:0000313" key="2">
    <source>
        <dbReference type="EMBL" id="KAF7807501.1"/>
    </source>
</evidence>
<name>A0A834W6C2_9FABA</name>
<gene>
    <name evidence="2" type="ORF">G2W53_039662</name>
</gene>
<comment type="caution">
    <text evidence="2">The sequence shown here is derived from an EMBL/GenBank/DDBJ whole genome shotgun (WGS) entry which is preliminary data.</text>
</comment>
<sequence>MNQWNCKTRKQKKDGGIESNDPNGNLQTRGHTSGRIERRTTPNVPHCSAHVTLYTTQRLPRHCTPGGLRPQYIHHQHHRHFGLLRPLYNPQPNRGSIGLYYSQSSLAHLRPETLPLYPSAVPRRSSPSSAVFAVRLHVPGLPATIRVRPPSCSAPSTPCVRVSLAVHLRTFAVFQQRPASHALQSAARSALVYALLHPQPRPLWLASTVVRVYTNLCYAELLLFQAARVWSAHYDVNGRFLWDAIEITVLDINQIHVVVGVSQRAFKRIKLWFLELVNTWGRPFEIAFWLQMYGWLFIIQNLMERSSSAARPFEPRRQFVRPPSSSALFAKLQPTSVSVAPPDRALKKGKQYLQKGQKQIKQVEDYWKTRPPAPSNEAGQIKQVTLKMTRRPSPPKKCTGKICSEGIKVHQYEPKCTPIVHQHVQQKYHPLKNLSRWPERYYP</sequence>
<reference evidence="2" key="1">
    <citation type="submission" date="2020-09" db="EMBL/GenBank/DDBJ databases">
        <title>Genome-Enabled Discovery of Anthraquinone Biosynthesis in Senna tora.</title>
        <authorList>
            <person name="Kang S.-H."/>
            <person name="Pandey R.P."/>
            <person name="Lee C.-M."/>
            <person name="Sim J.-S."/>
            <person name="Jeong J.-T."/>
            <person name="Choi B.-S."/>
            <person name="Jung M."/>
            <person name="Ginzburg D."/>
            <person name="Zhao K."/>
            <person name="Won S.Y."/>
            <person name="Oh T.-J."/>
            <person name="Yu Y."/>
            <person name="Kim N.-H."/>
            <person name="Lee O.R."/>
            <person name="Lee T.-H."/>
            <person name="Bashyal P."/>
            <person name="Kim T.-S."/>
            <person name="Lee W.-H."/>
            <person name="Kawkins C."/>
            <person name="Kim C.-K."/>
            <person name="Kim J.S."/>
            <person name="Ahn B.O."/>
            <person name="Rhee S.Y."/>
            <person name="Sohng J.K."/>
        </authorList>
    </citation>
    <scope>NUCLEOTIDE SEQUENCE</scope>
    <source>
        <tissue evidence="2">Leaf</tissue>
    </source>
</reference>
<dbReference type="EMBL" id="JAAIUW010000012">
    <property type="protein sequence ID" value="KAF7807501.1"/>
    <property type="molecule type" value="Genomic_DNA"/>
</dbReference>
<protein>
    <submittedName>
        <fullName evidence="2">Uncharacterized protein</fullName>
    </submittedName>
</protein>
<organism evidence="2 3">
    <name type="scientific">Senna tora</name>
    <dbReference type="NCBI Taxonomy" id="362788"/>
    <lineage>
        <taxon>Eukaryota</taxon>
        <taxon>Viridiplantae</taxon>
        <taxon>Streptophyta</taxon>
        <taxon>Embryophyta</taxon>
        <taxon>Tracheophyta</taxon>
        <taxon>Spermatophyta</taxon>
        <taxon>Magnoliopsida</taxon>
        <taxon>eudicotyledons</taxon>
        <taxon>Gunneridae</taxon>
        <taxon>Pentapetalae</taxon>
        <taxon>rosids</taxon>
        <taxon>fabids</taxon>
        <taxon>Fabales</taxon>
        <taxon>Fabaceae</taxon>
        <taxon>Caesalpinioideae</taxon>
        <taxon>Cassia clade</taxon>
        <taxon>Senna</taxon>
    </lineage>
</organism>
<dbReference type="Proteomes" id="UP000634136">
    <property type="component" value="Unassembled WGS sequence"/>
</dbReference>